<feature type="region of interest" description="Disordered" evidence="9">
    <location>
        <begin position="62"/>
        <end position="133"/>
    </location>
</feature>
<feature type="compositionally biased region" description="Basic and acidic residues" evidence="9">
    <location>
        <begin position="62"/>
        <end position="89"/>
    </location>
</feature>
<dbReference type="NCBIfam" id="TIGR01410">
    <property type="entry name" value="tatB"/>
    <property type="match status" value="1"/>
</dbReference>
<feature type="compositionally biased region" description="Polar residues" evidence="9">
    <location>
        <begin position="92"/>
        <end position="105"/>
    </location>
</feature>
<dbReference type="Pfam" id="PF02416">
    <property type="entry name" value="TatA_B_E"/>
    <property type="match status" value="1"/>
</dbReference>
<organism evidence="10 11">
    <name type="scientific">Spectribacter hydrogenoxidans</name>
    <dbReference type="NCBI Taxonomy" id="3075608"/>
    <lineage>
        <taxon>Bacteria</taxon>
        <taxon>Pseudomonadati</taxon>
        <taxon>Pseudomonadota</taxon>
        <taxon>Gammaproteobacteria</taxon>
        <taxon>Salinisphaerales</taxon>
        <taxon>Salinisphaeraceae</taxon>
        <taxon>Spectribacter</taxon>
    </lineage>
</organism>
<reference evidence="10 11" key="1">
    <citation type="submission" date="2023-09" db="EMBL/GenBank/DDBJ databases">
        <authorList>
            <person name="Rey-Velasco X."/>
        </authorList>
    </citation>
    <scope>NUCLEOTIDE SEQUENCE [LARGE SCALE GENOMIC DNA]</scope>
    <source>
        <strain evidence="10 11">W335</strain>
    </source>
</reference>
<protein>
    <submittedName>
        <fullName evidence="10">Sec-independent protein translocase protein TatB</fullName>
    </submittedName>
</protein>
<keyword evidence="2" id="KW-0813">Transport</keyword>
<name>A0ABU3BZS8_9GAMM</name>
<comment type="caution">
    <text evidence="10">The sequence shown here is derived from an EMBL/GenBank/DDBJ whole genome shotgun (WGS) entry which is preliminary data.</text>
</comment>
<keyword evidence="3" id="KW-1003">Cell membrane</keyword>
<evidence type="ECO:0000256" key="3">
    <source>
        <dbReference type="ARBA" id="ARBA00022475"/>
    </source>
</evidence>
<dbReference type="InterPro" id="IPR018448">
    <property type="entry name" value="TatB"/>
</dbReference>
<keyword evidence="8" id="KW-0472">Membrane</keyword>
<evidence type="ECO:0000256" key="9">
    <source>
        <dbReference type="SAM" id="MobiDB-lite"/>
    </source>
</evidence>
<evidence type="ECO:0000256" key="4">
    <source>
        <dbReference type="ARBA" id="ARBA00022692"/>
    </source>
</evidence>
<dbReference type="EMBL" id="JAVRIB010000006">
    <property type="protein sequence ID" value="MDT0634775.1"/>
    <property type="molecule type" value="Genomic_DNA"/>
</dbReference>
<keyword evidence="6" id="KW-1133">Transmembrane helix</keyword>
<evidence type="ECO:0000256" key="1">
    <source>
        <dbReference type="ARBA" id="ARBA00004167"/>
    </source>
</evidence>
<evidence type="ECO:0000256" key="5">
    <source>
        <dbReference type="ARBA" id="ARBA00022927"/>
    </source>
</evidence>
<evidence type="ECO:0000256" key="8">
    <source>
        <dbReference type="ARBA" id="ARBA00023136"/>
    </source>
</evidence>
<gene>
    <name evidence="10" type="primary">tatB</name>
    <name evidence="10" type="ORF">RM532_07370</name>
</gene>
<dbReference type="Proteomes" id="UP001251857">
    <property type="component" value="Unassembled WGS sequence"/>
</dbReference>
<dbReference type="PANTHER" id="PTHR33162">
    <property type="entry name" value="SEC-INDEPENDENT PROTEIN TRANSLOCASE PROTEIN TATA, CHLOROPLASTIC"/>
    <property type="match status" value="1"/>
</dbReference>
<keyword evidence="11" id="KW-1185">Reference proteome</keyword>
<dbReference type="Gene3D" id="1.20.5.3310">
    <property type="match status" value="1"/>
</dbReference>
<sequence>MGFWELVVLGVIGLIVLGPERLPTVARTLGRWTGRARSYMRTLSTELEREVNTKDLRRTFEQTRSEIDKTRSEFDQGRRQLESEVRGDEDQGSTTASPASSTEDPPSQEAAMETPADKPAGRRLERQTRDDES</sequence>
<keyword evidence="4" id="KW-0812">Transmembrane</keyword>
<proteinExistence type="predicted"/>
<dbReference type="PANTHER" id="PTHR33162:SF1">
    <property type="entry name" value="SEC-INDEPENDENT PROTEIN TRANSLOCASE PROTEIN TATA, CHLOROPLASTIC"/>
    <property type="match status" value="1"/>
</dbReference>
<evidence type="ECO:0000313" key="10">
    <source>
        <dbReference type="EMBL" id="MDT0634775.1"/>
    </source>
</evidence>
<keyword evidence="5" id="KW-0653">Protein transport</keyword>
<evidence type="ECO:0000256" key="7">
    <source>
        <dbReference type="ARBA" id="ARBA00023010"/>
    </source>
</evidence>
<keyword evidence="7" id="KW-0811">Translocation</keyword>
<dbReference type="InterPro" id="IPR003369">
    <property type="entry name" value="TatA/B/E"/>
</dbReference>
<evidence type="ECO:0000256" key="2">
    <source>
        <dbReference type="ARBA" id="ARBA00022448"/>
    </source>
</evidence>
<dbReference type="PRINTS" id="PR01506">
    <property type="entry name" value="TATBPROTEIN"/>
</dbReference>
<evidence type="ECO:0000256" key="6">
    <source>
        <dbReference type="ARBA" id="ARBA00022989"/>
    </source>
</evidence>
<comment type="subcellular location">
    <subcellularLocation>
        <location evidence="1">Membrane</location>
        <topology evidence="1">Single-pass membrane protein</topology>
    </subcellularLocation>
</comment>
<feature type="compositionally biased region" description="Basic and acidic residues" evidence="9">
    <location>
        <begin position="115"/>
        <end position="133"/>
    </location>
</feature>
<dbReference type="RefSeq" id="WP_311652586.1">
    <property type="nucleotide sequence ID" value="NZ_JAVRIB010000006.1"/>
</dbReference>
<evidence type="ECO:0000313" key="11">
    <source>
        <dbReference type="Proteomes" id="UP001251857"/>
    </source>
</evidence>
<accession>A0ABU3BZS8</accession>